<dbReference type="PROSITE" id="PS52002">
    <property type="entry name" value="SM"/>
    <property type="match status" value="1"/>
</dbReference>
<evidence type="ECO:0000256" key="4">
    <source>
        <dbReference type="ARBA" id="ARBA00022490"/>
    </source>
</evidence>
<evidence type="ECO:0000256" key="9">
    <source>
        <dbReference type="RuleBase" id="RU365050"/>
    </source>
</evidence>
<dbReference type="GO" id="GO:0000387">
    <property type="term" value="P:spliceosomal snRNP assembly"/>
    <property type="evidence" value="ECO:0007669"/>
    <property type="project" value="UniProtKB-UniRule"/>
</dbReference>
<evidence type="ECO:0000256" key="6">
    <source>
        <dbReference type="ARBA" id="ARBA00023187"/>
    </source>
</evidence>
<evidence type="ECO:0000256" key="2">
    <source>
        <dbReference type="ARBA" id="ARBA00004514"/>
    </source>
</evidence>
<dbReference type="GO" id="GO:0005829">
    <property type="term" value="C:cytosol"/>
    <property type="evidence" value="ECO:0007669"/>
    <property type="project" value="UniProtKB-SubCell"/>
</dbReference>
<keyword evidence="5 9" id="KW-0507">mRNA processing</keyword>
<proteinExistence type="inferred from homology"/>
<dbReference type="InterPro" id="IPR027141">
    <property type="entry name" value="LSm4/Sm_D1/D3"/>
</dbReference>
<dbReference type="PANTHER" id="PTHR23338">
    <property type="entry name" value="SMALL NUCLEAR RIBONUCLEOPROTEIN SM"/>
    <property type="match status" value="1"/>
</dbReference>
<keyword evidence="6 9" id="KW-0508">mRNA splicing</keyword>
<evidence type="ECO:0000313" key="12">
    <source>
        <dbReference type="Proteomes" id="UP001165085"/>
    </source>
</evidence>
<keyword evidence="4" id="KW-0963">Cytoplasm</keyword>
<feature type="domain" description="Sm" evidence="10">
    <location>
        <begin position="6"/>
        <end position="78"/>
    </location>
</feature>
<dbReference type="InterPro" id="IPR010920">
    <property type="entry name" value="LSM_dom_sf"/>
</dbReference>
<dbReference type="Proteomes" id="UP001165085">
    <property type="component" value="Unassembled WGS sequence"/>
</dbReference>
<evidence type="ECO:0000256" key="8">
    <source>
        <dbReference type="ARBA" id="ARBA00023274"/>
    </source>
</evidence>
<evidence type="ECO:0000256" key="5">
    <source>
        <dbReference type="ARBA" id="ARBA00022664"/>
    </source>
</evidence>
<dbReference type="GO" id="GO:0005681">
    <property type="term" value="C:spliceosomal complex"/>
    <property type="evidence" value="ECO:0007669"/>
    <property type="project" value="InterPro"/>
</dbReference>
<dbReference type="OrthoDB" id="6425924at2759"/>
<organism evidence="11 12">
    <name type="scientific">Triparma strigata</name>
    <dbReference type="NCBI Taxonomy" id="1606541"/>
    <lineage>
        <taxon>Eukaryota</taxon>
        <taxon>Sar</taxon>
        <taxon>Stramenopiles</taxon>
        <taxon>Ochrophyta</taxon>
        <taxon>Bolidophyceae</taxon>
        <taxon>Parmales</taxon>
        <taxon>Triparmaceae</taxon>
        <taxon>Triparma</taxon>
    </lineage>
</organism>
<dbReference type="Gene3D" id="2.30.30.100">
    <property type="match status" value="1"/>
</dbReference>
<evidence type="ECO:0000256" key="1">
    <source>
        <dbReference type="ARBA" id="ARBA00004123"/>
    </source>
</evidence>
<dbReference type="SMART" id="SM00651">
    <property type="entry name" value="Sm"/>
    <property type="match status" value="1"/>
</dbReference>
<sequence length="94" mass="10317">MATLGVPIRLLLEAEKHKVTVEMKSGEIFRGLLSTAESSMNLQLSDCICTASNGKVRKMDAVYLKGSGIRLIVVPEMLRNAPCLGKQSAKRKRE</sequence>
<dbReference type="FunFam" id="2.30.30.100:FF:000002">
    <property type="entry name" value="Small nuclear ribonucleoprotein Sm D3"/>
    <property type="match status" value="1"/>
</dbReference>
<dbReference type="AlphaFoldDB" id="A0A9W6ZWC1"/>
<protein>
    <recommendedName>
        <fullName evidence="9">Small nuclear ribonucleoprotein Sm D3</fullName>
        <shortName evidence="9">Sm-D3</shortName>
    </recommendedName>
    <alternativeName>
        <fullName evidence="9">snRNP core protein D3</fullName>
    </alternativeName>
</protein>
<keyword evidence="12" id="KW-1185">Reference proteome</keyword>
<dbReference type="InterPro" id="IPR047575">
    <property type="entry name" value="Sm"/>
</dbReference>
<keyword evidence="7 9" id="KW-0539">Nucleus</keyword>
<evidence type="ECO:0000256" key="7">
    <source>
        <dbReference type="ARBA" id="ARBA00023242"/>
    </source>
</evidence>
<dbReference type="InterPro" id="IPR001163">
    <property type="entry name" value="Sm_dom_euk/arc"/>
</dbReference>
<comment type="similarity">
    <text evidence="3 9">Belongs to the snRNP core protein family.</text>
</comment>
<accession>A0A9W6ZWC1</accession>
<dbReference type="EMBL" id="BRXY01000068">
    <property type="protein sequence ID" value="GMH60921.1"/>
    <property type="molecule type" value="Genomic_DNA"/>
</dbReference>
<dbReference type="SUPFAM" id="SSF50182">
    <property type="entry name" value="Sm-like ribonucleoproteins"/>
    <property type="match status" value="1"/>
</dbReference>
<evidence type="ECO:0000313" key="11">
    <source>
        <dbReference type="EMBL" id="GMH60921.1"/>
    </source>
</evidence>
<evidence type="ECO:0000259" key="10">
    <source>
        <dbReference type="PROSITE" id="PS52002"/>
    </source>
</evidence>
<dbReference type="GO" id="GO:0003723">
    <property type="term" value="F:RNA binding"/>
    <property type="evidence" value="ECO:0007669"/>
    <property type="project" value="InterPro"/>
</dbReference>
<dbReference type="InterPro" id="IPR034099">
    <property type="entry name" value="SmD3"/>
</dbReference>
<keyword evidence="8 9" id="KW-0687">Ribonucleoprotein</keyword>
<comment type="caution">
    <text evidence="11">The sequence shown here is derived from an EMBL/GenBank/DDBJ whole genome shotgun (WGS) entry which is preliminary data.</text>
</comment>
<evidence type="ECO:0000256" key="3">
    <source>
        <dbReference type="ARBA" id="ARBA00008146"/>
    </source>
</evidence>
<name>A0A9W6ZWC1_9STRA</name>
<dbReference type="Pfam" id="PF01423">
    <property type="entry name" value="LSM"/>
    <property type="match status" value="1"/>
</dbReference>
<reference evidence="12" key="1">
    <citation type="journal article" date="2023" name="Commun. Biol.">
        <title>Genome analysis of Parmales, the sister group of diatoms, reveals the evolutionary specialization of diatoms from phago-mixotrophs to photoautotrophs.</title>
        <authorList>
            <person name="Ban H."/>
            <person name="Sato S."/>
            <person name="Yoshikawa S."/>
            <person name="Yamada K."/>
            <person name="Nakamura Y."/>
            <person name="Ichinomiya M."/>
            <person name="Sato N."/>
            <person name="Blanc-Mathieu R."/>
            <person name="Endo H."/>
            <person name="Kuwata A."/>
            <person name="Ogata H."/>
        </authorList>
    </citation>
    <scope>NUCLEOTIDE SEQUENCE [LARGE SCALE GENOMIC DNA]</scope>
    <source>
        <strain evidence="12">NIES 3701</strain>
    </source>
</reference>
<comment type="subcellular location">
    <subcellularLocation>
        <location evidence="2">Cytoplasm</location>
        <location evidence="2">Cytosol</location>
    </subcellularLocation>
    <subcellularLocation>
        <location evidence="1 9">Nucleus</location>
    </subcellularLocation>
</comment>
<gene>
    <name evidence="11" type="ORF">TrST_g8754</name>
</gene>
<dbReference type="CDD" id="cd01721">
    <property type="entry name" value="Sm_D3"/>
    <property type="match status" value="1"/>
</dbReference>